<dbReference type="InterPro" id="IPR036390">
    <property type="entry name" value="WH_DNA-bd_sf"/>
</dbReference>
<dbReference type="PANTHER" id="PTHR30346:SF28">
    <property type="entry name" value="HTH-TYPE TRANSCRIPTIONAL REGULATOR CYNR"/>
    <property type="match status" value="1"/>
</dbReference>
<evidence type="ECO:0000256" key="5">
    <source>
        <dbReference type="ARBA" id="ARBA00054626"/>
    </source>
</evidence>
<evidence type="ECO:0000256" key="4">
    <source>
        <dbReference type="ARBA" id="ARBA00023163"/>
    </source>
</evidence>
<evidence type="ECO:0000313" key="9">
    <source>
        <dbReference type="EMBL" id="CCM76830.1"/>
    </source>
</evidence>
<dbReference type="eggNOG" id="COG0583">
    <property type="taxonomic scope" value="Bacteria"/>
</dbReference>
<dbReference type="PROSITE" id="PS50931">
    <property type="entry name" value="HTH_LYSR"/>
    <property type="match status" value="1"/>
</dbReference>
<dbReference type="Gene3D" id="1.10.10.10">
    <property type="entry name" value="Winged helix-like DNA-binding domain superfamily/Winged helix DNA-binding domain"/>
    <property type="match status" value="1"/>
</dbReference>
<reference evidence="9 10" key="1">
    <citation type="journal article" date="2013" name="Genome Announc.">
        <title>Draft Genome Sequence of Rhizobium mesoamericanum STM3625, a Nitrogen-Fixing Symbiont of Mimosa pudica Isolated in French Guiana (South America).</title>
        <authorList>
            <person name="Moulin L."/>
            <person name="Mornico D."/>
            <person name="Melkonian R."/>
            <person name="Klonowska A."/>
        </authorList>
    </citation>
    <scope>NUCLEOTIDE SEQUENCE [LARGE SCALE GENOMIC DNA]</scope>
    <source>
        <strain evidence="9 10">STM3625</strain>
    </source>
</reference>
<dbReference type="STRING" id="1211777.BN77_3867"/>
<dbReference type="InterPro" id="IPR000847">
    <property type="entry name" value="LysR_HTH_N"/>
</dbReference>
<evidence type="ECO:0000259" key="8">
    <source>
        <dbReference type="PROSITE" id="PS50931"/>
    </source>
</evidence>
<evidence type="ECO:0000256" key="6">
    <source>
        <dbReference type="ARBA" id="ARBA00067332"/>
    </source>
</evidence>
<keyword evidence="2" id="KW-0805">Transcription regulation</keyword>
<dbReference type="InterPro" id="IPR036388">
    <property type="entry name" value="WH-like_DNA-bd_sf"/>
</dbReference>
<dbReference type="EMBL" id="CANI01000027">
    <property type="protein sequence ID" value="CCM76830.1"/>
    <property type="molecule type" value="Genomic_DNA"/>
</dbReference>
<evidence type="ECO:0000256" key="1">
    <source>
        <dbReference type="ARBA" id="ARBA00009437"/>
    </source>
</evidence>
<evidence type="ECO:0000256" key="7">
    <source>
        <dbReference type="ARBA" id="ARBA00083243"/>
    </source>
</evidence>
<dbReference type="Pfam" id="PF00126">
    <property type="entry name" value="HTH_1"/>
    <property type="match status" value="1"/>
</dbReference>
<dbReference type="PANTHER" id="PTHR30346">
    <property type="entry name" value="TRANSCRIPTIONAL DUAL REGULATOR HCAR-RELATED"/>
    <property type="match status" value="1"/>
</dbReference>
<keyword evidence="10" id="KW-1185">Reference proteome</keyword>
<comment type="caution">
    <text evidence="9">The sequence shown here is derived from an EMBL/GenBank/DDBJ whole genome shotgun (WGS) entry which is preliminary data.</text>
</comment>
<dbReference type="FunFam" id="1.10.10.10:FF:000001">
    <property type="entry name" value="LysR family transcriptional regulator"/>
    <property type="match status" value="1"/>
</dbReference>
<dbReference type="PRINTS" id="PR00039">
    <property type="entry name" value="HTHLYSR"/>
</dbReference>
<evidence type="ECO:0000256" key="3">
    <source>
        <dbReference type="ARBA" id="ARBA00023125"/>
    </source>
</evidence>
<comment type="similarity">
    <text evidence="1">Belongs to the LysR transcriptional regulatory family.</text>
</comment>
<comment type="function">
    <text evidence="5">Transcriptional regulator of the ttuABCDE tartrate utilization operon.</text>
</comment>
<feature type="domain" description="HTH lysR-type" evidence="8">
    <location>
        <begin position="1"/>
        <end position="58"/>
    </location>
</feature>
<proteinExistence type="inferred from homology"/>
<sequence>MELRQLSYFKAVAEELHFGRAAARVRIAQPALSNHVMALERELGCALFIRSTRRVELTRAGETFYDRCVRILSEVDLTTELTRAAGGSRMRQIKIGTVYPATIGMLPIRIGASGVQFRSRRGNLRDTFKCLNSIKSEELG</sequence>
<keyword evidence="3" id="KW-0238">DNA-binding</keyword>
<name>K0PYM2_9HYPH</name>
<dbReference type="SUPFAM" id="SSF46785">
    <property type="entry name" value="Winged helix' DNA-binding domain"/>
    <property type="match status" value="1"/>
</dbReference>
<dbReference type="GO" id="GO:0003677">
    <property type="term" value="F:DNA binding"/>
    <property type="evidence" value="ECO:0007669"/>
    <property type="project" value="UniProtKB-KW"/>
</dbReference>
<organism evidence="9 10">
    <name type="scientific">Rhizobium mesoamericanum STM3625</name>
    <dbReference type="NCBI Taxonomy" id="1211777"/>
    <lineage>
        <taxon>Bacteria</taxon>
        <taxon>Pseudomonadati</taxon>
        <taxon>Pseudomonadota</taxon>
        <taxon>Alphaproteobacteria</taxon>
        <taxon>Hyphomicrobiales</taxon>
        <taxon>Rhizobiaceae</taxon>
        <taxon>Rhizobium/Agrobacterium group</taxon>
        <taxon>Rhizobium</taxon>
    </lineage>
</organism>
<dbReference type="HOGENOM" id="CLU_039613_20_1_5"/>
<dbReference type="AlphaFoldDB" id="K0PYM2"/>
<dbReference type="GO" id="GO:0003700">
    <property type="term" value="F:DNA-binding transcription factor activity"/>
    <property type="evidence" value="ECO:0007669"/>
    <property type="project" value="InterPro"/>
</dbReference>
<gene>
    <name evidence="9" type="ORF">BN77_3867</name>
</gene>
<evidence type="ECO:0000256" key="2">
    <source>
        <dbReference type="ARBA" id="ARBA00023015"/>
    </source>
</evidence>
<dbReference type="GO" id="GO:0032993">
    <property type="term" value="C:protein-DNA complex"/>
    <property type="evidence" value="ECO:0007669"/>
    <property type="project" value="TreeGrafter"/>
</dbReference>
<evidence type="ECO:0000313" key="10">
    <source>
        <dbReference type="Proteomes" id="UP000009319"/>
    </source>
</evidence>
<accession>K0PYM2</accession>
<protein>
    <recommendedName>
        <fullName evidence="6">HTH-type transcriptional regulator TtuA</fullName>
    </recommendedName>
    <alternativeName>
        <fullName evidence="7">Tartrate utilization transcriptional regulator</fullName>
    </alternativeName>
</protein>
<keyword evidence="4" id="KW-0804">Transcription</keyword>
<dbReference type="Proteomes" id="UP000009319">
    <property type="component" value="Unassembled WGS sequence"/>
</dbReference>